<dbReference type="Gene3D" id="2.60.120.260">
    <property type="entry name" value="Galactose-binding domain-like"/>
    <property type="match status" value="3"/>
</dbReference>
<evidence type="ECO:0000256" key="5">
    <source>
        <dbReference type="ARBA" id="ARBA00023239"/>
    </source>
</evidence>
<dbReference type="Pfam" id="PF02018">
    <property type="entry name" value="CBM_4_9"/>
    <property type="match status" value="1"/>
</dbReference>
<keyword evidence="5" id="KW-0456">Lyase</keyword>
<dbReference type="GO" id="GO:0016798">
    <property type="term" value="F:hydrolase activity, acting on glycosyl bonds"/>
    <property type="evidence" value="ECO:0007669"/>
    <property type="project" value="InterPro"/>
</dbReference>
<gene>
    <name evidence="10" type="ORF">D7M11_23290</name>
</gene>
<dbReference type="Proteomes" id="UP000282311">
    <property type="component" value="Unassembled WGS sequence"/>
</dbReference>
<dbReference type="InterPro" id="IPR008929">
    <property type="entry name" value="Chondroitin_lyas"/>
</dbReference>
<dbReference type="PANTHER" id="PTHR39210:SF1">
    <property type="entry name" value="HEPARIN-SULFATE LYASE"/>
    <property type="match status" value="1"/>
</dbReference>
<keyword evidence="4" id="KW-0378">Hydrolase</keyword>
<feature type="domain" description="CBM-cenC" evidence="7">
    <location>
        <begin position="40"/>
        <end position="146"/>
    </location>
</feature>
<evidence type="ECO:0000259" key="8">
    <source>
        <dbReference type="Pfam" id="PF07940"/>
    </source>
</evidence>
<keyword evidence="2 6" id="KW-0732">Signal</keyword>
<dbReference type="SUPFAM" id="SSF49785">
    <property type="entry name" value="Galactose-binding domain-like"/>
    <property type="match status" value="2"/>
</dbReference>
<keyword evidence="3" id="KW-0574">Periplasm</keyword>
<keyword evidence="11" id="KW-1185">Reference proteome</keyword>
<proteinExistence type="predicted"/>
<dbReference type="GO" id="GO:0016829">
    <property type="term" value="F:lyase activity"/>
    <property type="evidence" value="ECO:0007669"/>
    <property type="project" value="UniProtKB-KW"/>
</dbReference>
<dbReference type="OrthoDB" id="2532982at2"/>
<evidence type="ECO:0000256" key="6">
    <source>
        <dbReference type="SAM" id="SignalP"/>
    </source>
</evidence>
<sequence length="1318" mass="141828">MNLKRKGKSMLVWLALLSLLAAMMPAAASADPGGPAYDSQLLNGDFEQTANGKPTGWTGFGNSIYESVYSPVHGGGFSVKLTDSSAQAANGIRSSNIAVEPGKLYKASVYAYTDSGVSQLYLEYWNAAGVRIDVKTLTIASAKAWKRGELLAEAPVGSAYATLLLYQHAANVGVSYFDDAAFIEVSRDLPYNGGFEEVTEGKPVGWTPLGAGQDYSSVTTTVYSGTYSLKMVDPDANSGPGLRSGSMPVVPDQLYRASVQSYNESGVSQLYLEFWNSSNVRIDTKIATNSAIGSWKPITIESYAPQGAAYATLLMYLHKGNIGTAYFDAASFVLVPPEPVREFPLLTPSHPRLYFTSADLPALQAKATDTVNAPFGRTGKMIWDTVKNAADTYLTETSFSRTYYAGKVVTFPLPPVQPGPIESPPGYTTYPYWTMMTRSIQDRLETLSLAYAVSGNTAYADKAKQYMLSVAGWNNWSDPTYACGGYTCLDTAHLTFGVSMTFDILYDQLTEAERTTVMNALETKGLIPLYKDVRSKLDHNIQSLRAAALGTGAAVLLGHSPNANAYLTRAMSYYKWYLDERVTSGQQEGMLYTSYAMDNMIKAFDHIDRVTGVRDLAEHPFLNDYLVRWIVYSLAPGGAGLANFSDSDPSNYFSLTMNVINAWLNNGQAGWYLKETGGAASGTDGFIYFRPNAVITPPDTWQPSTVLDENGWALLRSGWERDDVLFAMASNKSALGHNHYDQNSFQIATNGSWVATDPGYQDYVAGPVNDFTVRLGHSTIQVDGKGQSSLGGGTMTEGLLAPTYDYIKGSAAGAYGNPKLTRFDRHVVYLKPDTFVMLDDIQSNAPHVYDWMMYGGAIADFEIDGQSATAGQTVNGRDLYYRKGGAELAATFLDSSQLPITFAKYPGAESYGYYAKVGSGSAKTDHRFLTVMKTRTYHPQGLFDESNLLPLTASSGREVKLVQANGATVIFYRGEAAGDFMTVTVNVPQAGDYDITSRFLKSPLYGKVQAYVDGQPVGGIYDGYAAAVEGPFSFAHGTVPLTAGTHTIRYEVTGKNASSSNYFIGLDSIQLLLGGTADPNKLTVEADLVQGTNGIGARVERGDGSDIRDLAVFRTGSAPFAVGGVTGDAEQAVVSDTSAVTIAGFKMTRGSSLLLGGTTLLAASSPFSASFDRDTVTGETYGVVETSATQTVRIHAPADALVIVDGALLQPGGYTVQASEGTIGLPLAAGRHDVRIIPLAEMVAGLIGKWQLQPPIAPAAQNAARQAEQQWNKGSAAKAVEHLQRLLDHVNNPSLRQFIADDARLAVSEAVERVRRLM</sequence>
<dbReference type="GO" id="GO:0042597">
    <property type="term" value="C:periplasmic space"/>
    <property type="evidence" value="ECO:0007669"/>
    <property type="project" value="UniProtKB-SubCell"/>
</dbReference>
<organism evidence="10 11">
    <name type="scientific">Paenibacillus ginsengarvi</name>
    <dbReference type="NCBI Taxonomy" id="400777"/>
    <lineage>
        <taxon>Bacteria</taxon>
        <taxon>Bacillati</taxon>
        <taxon>Bacillota</taxon>
        <taxon>Bacilli</taxon>
        <taxon>Bacillales</taxon>
        <taxon>Paenibacillaceae</taxon>
        <taxon>Paenibacillus</taxon>
    </lineage>
</organism>
<dbReference type="RefSeq" id="WP_120749671.1">
    <property type="nucleotide sequence ID" value="NZ_RBAH01000019.1"/>
</dbReference>
<feature type="chain" id="PRO_5017190716" evidence="6">
    <location>
        <begin position="31"/>
        <end position="1318"/>
    </location>
</feature>
<dbReference type="Pfam" id="PF07940">
    <property type="entry name" value="Hepar_II_III_C"/>
    <property type="match status" value="1"/>
</dbReference>
<feature type="domain" description="Heparinase II/III-like C-terminal" evidence="8">
    <location>
        <begin position="704"/>
        <end position="851"/>
    </location>
</feature>
<comment type="subcellular location">
    <subcellularLocation>
        <location evidence="1">Periplasm</location>
    </subcellularLocation>
</comment>
<name>A0A3B0BXJ4_9BACL</name>
<comment type="caution">
    <text evidence="10">The sequence shown here is derived from an EMBL/GenBank/DDBJ whole genome shotgun (WGS) entry which is preliminary data.</text>
</comment>
<dbReference type="InterPro" id="IPR054470">
    <property type="entry name" value="FIMAH_dom"/>
</dbReference>
<dbReference type="Gene3D" id="2.70.98.70">
    <property type="match status" value="1"/>
</dbReference>
<evidence type="ECO:0000259" key="7">
    <source>
        <dbReference type="Pfam" id="PF02018"/>
    </source>
</evidence>
<dbReference type="InterPro" id="IPR003305">
    <property type="entry name" value="CenC_carb-bd"/>
</dbReference>
<dbReference type="Pfam" id="PF22888">
    <property type="entry name" value="FIMAH"/>
    <property type="match status" value="1"/>
</dbReference>
<evidence type="ECO:0000256" key="1">
    <source>
        <dbReference type="ARBA" id="ARBA00004418"/>
    </source>
</evidence>
<evidence type="ECO:0000256" key="4">
    <source>
        <dbReference type="ARBA" id="ARBA00022801"/>
    </source>
</evidence>
<dbReference type="Gene3D" id="1.50.10.100">
    <property type="entry name" value="Chondroitin AC/alginate lyase"/>
    <property type="match status" value="1"/>
</dbReference>
<dbReference type="EMBL" id="RBAH01000019">
    <property type="protein sequence ID" value="RKN78235.1"/>
    <property type="molecule type" value="Genomic_DNA"/>
</dbReference>
<feature type="signal peptide" evidence="6">
    <location>
        <begin position="1"/>
        <end position="30"/>
    </location>
</feature>
<evidence type="ECO:0000313" key="10">
    <source>
        <dbReference type="EMBL" id="RKN78235.1"/>
    </source>
</evidence>
<accession>A0A3B0BXJ4</accession>
<feature type="domain" description="FIMAH" evidence="9">
    <location>
        <begin position="1239"/>
        <end position="1314"/>
    </location>
</feature>
<evidence type="ECO:0000256" key="2">
    <source>
        <dbReference type="ARBA" id="ARBA00022729"/>
    </source>
</evidence>
<dbReference type="InterPro" id="IPR012480">
    <property type="entry name" value="Hepar_II_III_C"/>
</dbReference>
<dbReference type="InterPro" id="IPR008979">
    <property type="entry name" value="Galactose-bd-like_sf"/>
</dbReference>
<evidence type="ECO:0000256" key="3">
    <source>
        <dbReference type="ARBA" id="ARBA00022764"/>
    </source>
</evidence>
<evidence type="ECO:0000313" key="11">
    <source>
        <dbReference type="Proteomes" id="UP000282311"/>
    </source>
</evidence>
<dbReference type="SUPFAM" id="SSF48230">
    <property type="entry name" value="Chondroitin AC/alginate lyase"/>
    <property type="match status" value="1"/>
</dbReference>
<evidence type="ECO:0000259" key="9">
    <source>
        <dbReference type="Pfam" id="PF22888"/>
    </source>
</evidence>
<protein>
    <submittedName>
        <fullName evidence="10">Uncharacterized protein</fullName>
    </submittedName>
</protein>
<reference evidence="10 11" key="1">
    <citation type="journal article" date="2007" name="Int. J. Syst. Evol. Microbiol.">
        <title>Paenibacillus ginsengarvi sp. nov., isolated from soil from ginseng cultivation.</title>
        <authorList>
            <person name="Yoon M.H."/>
            <person name="Ten L.N."/>
            <person name="Im W.T."/>
        </authorList>
    </citation>
    <scope>NUCLEOTIDE SEQUENCE [LARGE SCALE GENOMIC DNA]</scope>
    <source>
        <strain evidence="10 11">KCTC 13059</strain>
    </source>
</reference>
<dbReference type="PANTHER" id="PTHR39210">
    <property type="entry name" value="HEPARIN-SULFATE LYASE"/>
    <property type="match status" value="1"/>
</dbReference>